<feature type="region of interest" description="Disordered" evidence="5">
    <location>
        <begin position="73"/>
        <end position="146"/>
    </location>
</feature>
<organism evidence="7 8">
    <name type="scientific">Gymnopus androsaceus JB14</name>
    <dbReference type="NCBI Taxonomy" id="1447944"/>
    <lineage>
        <taxon>Eukaryota</taxon>
        <taxon>Fungi</taxon>
        <taxon>Dikarya</taxon>
        <taxon>Basidiomycota</taxon>
        <taxon>Agaricomycotina</taxon>
        <taxon>Agaricomycetes</taxon>
        <taxon>Agaricomycetidae</taxon>
        <taxon>Agaricales</taxon>
        <taxon>Marasmiineae</taxon>
        <taxon>Omphalotaceae</taxon>
        <taxon>Gymnopus</taxon>
    </lineage>
</organism>
<evidence type="ECO:0000313" key="8">
    <source>
        <dbReference type="Proteomes" id="UP000799118"/>
    </source>
</evidence>
<name>A0A6A4IR28_9AGAR</name>
<accession>A0A6A4IR28</accession>
<keyword evidence="8" id="KW-1185">Reference proteome</keyword>
<evidence type="ECO:0000259" key="6">
    <source>
        <dbReference type="PROSITE" id="PS50089"/>
    </source>
</evidence>
<dbReference type="Pfam" id="PF13639">
    <property type="entry name" value="zf-RING_2"/>
    <property type="match status" value="1"/>
</dbReference>
<feature type="domain" description="RING-type" evidence="6">
    <location>
        <begin position="236"/>
        <end position="283"/>
    </location>
</feature>
<dbReference type="GO" id="GO:0008270">
    <property type="term" value="F:zinc ion binding"/>
    <property type="evidence" value="ECO:0007669"/>
    <property type="project" value="UniProtKB-KW"/>
</dbReference>
<dbReference type="InterPro" id="IPR013083">
    <property type="entry name" value="Znf_RING/FYVE/PHD"/>
</dbReference>
<feature type="region of interest" description="Disordered" evidence="5">
    <location>
        <begin position="290"/>
        <end position="365"/>
    </location>
</feature>
<dbReference type="CDD" id="cd16454">
    <property type="entry name" value="RING-H2_PA-TM-RING"/>
    <property type="match status" value="1"/>
</dbReference>
<dbReference type="PANTHER" id="PTHR15710:SF243">
    <property type="entry name" value="E3 UBIQUITIN-PROTEIN LIGASE PRAJA-2 ISOFORM X1"/>
    <property type="match status" value="1"/>
</dbReference>
<dbReference type="Gene3D" id="3.30.40.10">
    <property type="entry name" value="Zinc/RING finger domain, C3HC4 (zinc finger)"/>
    <property type="match status" value="1"/>
</dbReference>
<protein>
    <recommendedName>
        <fullName evidence="6">RING-type domain-containing protein</fullName>
    </recommendedName>
</protein>
<gene>
    <name evidence="7" type="ORF">BT96DRAFT_912704</name>
</gene>
<evidence type="ECO:0000256" key="1">
    <source>
        <dbReference type="ARBA" id="ARBA00022723"/>
    </source>
</evidence>
<sequence length="365" mass="39089">MSSREPMWFCHQCNAEMRPLLVPDPVCASCNGSFVEKIEDPEDDPREFHQGEPLEEDAAVDPFLMLMQGLMNRGMSEGGRPLSPRSRSQPANNSSSFSFQIRAGTGGPATFTVGGPSTLGGNRRGPDSPGRPPNMTEFLHRGGDDAPGIGGPLMAQYLMALLGHRGPNSDIFGLGDAAERGRMGDYVFNQEALDEIITNLMENSNASRPVPATDEIIDKLPREVLETESPMLEKDCAVCKEQFQLGTDDPDEQIVVSLPCGHPFHSPCILPWLKSSGTCPVCRHQLVPQPEHHPLPPSGSSPPGGNRPSRAGGGGGADGGFLQSLFTSMGSGNPRSSTTRRSSNPSNGQGDAEHHLPGSWDDELD</sequence>
<dbReference type="GO" id="GO:0016567">
    <property type="term" value="P:protein ubiquitination"/>
    <property type="evidence" value="ECO:0007669"/>
    <property type="project" value="TreeGrafter"/>
</dbReference>
<proteinExistence type="predicted"/>
<dbReference type="Proteomes" id="UP000799118">
    <property type="component" value="Unassembled WGS sequence"/>
</dbReference>
<dbReference type="AlphaFoldDB" id="A0A6A4IR28"/>
<dbReference type="SUPFAM" id="SSF57850">
    <property type="entry name" value="RING/U-box"/>
    <property type="match status" value="1"/>
</dbReference>
<evidence type="ECO:0000256" key="5">
    <source>
        <dbReference type="SAM" id="MobiDB-lite"/>
    </source>
</evidence>
<feature type="compositionally biased region" description="Low complexity" evidence="5">
    <location>
        <begin position="330"/>
        <end position="348"/>
    </location>
</feature>
<keyword evidence="3" id="KW-0862">Zinc</keyword>
<keyword evidence="2 4" id="KW-0863">Zinc-finger</keyword>
<evidence type="ECO:0000256" key="4">
    <source>
        <dbReference type="PROSITE-ProRule" id="PRU00175"/>
    </source>
</evidence>
<reference evidence="7" key="1">
    <citation type="journal article" date="2019" name="Environ. Microbiol.">
        <title>Fungal ecological strategies reflected in gene transcription - a case study of two litter decomposers.</title>
        <authorList>
            <person name="Barbi F."/>
            <person name="Kohler A."/>
            <person name="Barry K."/>
            <person name="Baskaran P."/>
            <person name="Daum C."/>
            <person name="Fauchery L."/>
            <person name="Ihrmark K."/>
            <person name="Kuo A."/>
            <person name="LaButti K."/>
            <person name="Lipzen A."/>
            <person name="Morin E."/>
            <person name="Grigoriev I.V."/>
            <person name="Henrissat B."/>
            <person name="Lindahl B."/>
            <person name="Martin F."/>
        </authorList>
    </citation>
    <scope>NUCLEOTIDE SEQUENCE</scope>
    <source>
        <strain evidence="7">JB14</strain>
    </source>
</reference>
<dbReference type="GO" id="GO:0061630">
    <property type="term" value="F:ubiquitin protein ligase activity"/>
    <property type="evidence" value="ECO:0007669"/>
    <property type="project" value="TreeGrafter"/>
</dbReference>
<dbReference type="PANTHER" id="PTHR15710">
    <property type="entry name" value="E3 UBIQUITIN-PROTEIN LIGASE PRAJA"/>
    <property type="match status" value="1"/>
</dbReference>
<evidence type="ECO:0000256" key="3">
    <source>
        <dbReference type="ARBA" id="ARBA00022833"/>
    </source>
</evidence>
<dbReference type="OrthoDB" id="8062037at2759"/>
<dbReference type="SMART" id="SM00184">
    <property type="entry name" value="RING"/>
    <property type="match status" value="1"/>
</dbReference>
<feature type="compositionally biased region" description="Low complexity" evidence="5">
    <location>
        <begin position="301"/>
        <end position="310"/>
    </location>
</feature>
<evidence type="ECO:0000313" key="7">
    <source>
        <dbReference type="EMBL" id="KAE9410544.1"/>
    </source>
</evidence>
<keyword evidence="1" id="KW-0479">Metal-binding</keyword>
<dbReference type="InterPro" id="IPR001841">
    <property type="entry name" value="Znf_RING"/>
</dbReference>
<feature type="region of interest" description="Disordered" evidence="5">
    <location>
        <begin position="38"/>
        <end position="57"/>
    </location>
</feature>
<dbReference type="PROSITE" id="PS50089">
    <property type="entry name" value="ZF_RING_2"/>
    <property type="match status" value="1"/>
</dbReference>
<feature type="compositionally biased region" description="Polar residues" evidence="5">
    <location>
        <begin position="85"/>
        <end position="99"/>
    </location>
</feature>
<dbReference type="EMBL" id="ML769385">
    <property type="protein sequence ID" value="KAE9410544.1"/>
    <property type="molecule type" value="Genomic_DNA"/>
</dbReference>
<evidence type="ECO:0000256" key="2">
    <source>
        <dbReference type="ARBA" id="ARBA00022771"/>
    </source>
</evidence>
<dbReference type="GO" id="GO:0005737">
    <property type="term" value="C:cytoplasm"/>
    <property type="evidence" value="ECO:0007669"/>
    <property type="project" value="TreeGrafter"/>
</dbReference>